<evidence type="ECO:0000313" key="2">
    <source>
        <dbReference type="EMBL" id="KAG2193511.1"/>
    </source>
</evidence>
<comment type="caution">
    <text evidence="2">The sequence shown here is derived from an EMBL/GenBank/DDBJ whole genome shotgun (WGS) entry which is preliminary data.</text>
</comment>
<dbReference type="OrthoDB" id="2381286at2759"/>
<evidence type="ECO:0000313" key="3">
    <source>
        <dbReference type="Proteomes" id="UP000603453"/>
    </source>
</evidence>
<proteinExistence type="predicted"/>
<feature type="compositionally biased region" description="Polar residues" evidence="1">
    <location>
        <begin position="15"/>
        <end position="32"/>
    </location>
</feature>
<accession>A0A8H7QJB2</accession>
<sequence length="394" mass="45654">MDQIAQRNESEYHRSQSNFANGFSPPNRSLANANGGYRASMSNLATSRPSGTEEWKKSSSDRITATKIESWKMSGKPRHAQLQHVVQEEDPRNRRQSAPLFNSPYQQHPKPLPQEPSPVVQHNVYPPPVMGEPFTQAPFHLTTPIQQHHRPVYAHNEMYPPTTPYMPANEFVPPPLVDYQHYHHHQPEYIPPPPQQQPLYNEFSPQDYPPQPYNEYPIVDYPPQHQHHPIADYSPQQQHRPIGEYPPQQPYKEIPLQDYPSQQPIVPEHDAPVAKPEVKPQKKKDAKPEKKVRQITVQSINIEHRVWIDVLPAETGLSLAEKIHIIATFRTRKIVSITSASGRKVPLDNRPVFGSWMDMENFVDGERWTVEWRENDRGVVDRFMSKIVQSKRRD</sequence>
<organism evidence="2 3">
    <name type="scientific">Mucor saturninus</name>
    <dbReference type="NCBI Taxonomy" id="64648"/>
    <lineage>
        <taxon>Eukaryota</taxon>
        <taxon>Fungi</taxon>
        <taxon>Fungi incertae sedis</taxon>
        <taxon>Mucoromycota</taxon>
        <taxon>Mucoromycotina</taxon>
        <taxon>Mucoromycetes</taxon>
        <taxon>Mucorales</taxon>
        <taxon>Mucorineae</taxon>
        <taxon>Mucoraceae</taxon>
        <taxon>Mucor</taxon>
    </lineage>
</organism>
<feature type="compositionally biased region" description="Basic and acidic residues" evidence="1">
    <location>
        <begin position="267"/>
        <end position="280"/>
    </location>
</feature>
<evidence type="ECO:0000256" key="1">
    <source>
        <dbReference type="SAM" id="MobiDB-lite"/>
    </source>
</evidence>
<dbReference type="Proteomes" id="UP000603453">
    <property type="component" value="Unassembled WGS sequence"/>
</dbReference>
<dbReference type="AlphaFoldDB" id="A0A8H7QJB2"/>
<keyword evidence="3" id="KW-1185">Reference proteome</keyword>
<feature type="region of interest" description="Disordered" evidence="1">
    <location>
        <begin position="1"/>
        <end position="116"/>
    </location>
</feature>
<feature type="compositionally biased region" description="Basic and acidic residues" evidence="1">
    <location>
        <begin position="51"/>
        <end position="60"/>
    </location>
</feature>
<feature type="region of interest" description="Disordered" evidence="1">
    <location>
        <begin position="260"/>
        <end position="292"/>
    </location>
</feature>
<gene>
    <name evidence="2" type="ORF">INT47_004746</name>
</gene>
<protein>
    <submittedName>
        <fullName evidence="2">Uncharacterized protein</fullName>
    </submittedName>
</protein>
<name>A0A8H7QJB2_9FUNG</name>
<feature type="compositionally biased region" description="Polar residues" evidence="1">
    <location>
        <begin position="40"/>
        <end position="50"/>
    </location>
</feature>
<dbReference type="EMBL" id="JAEPRD010000230">
    <property type="protein sequence ID" value="KAG2193511.1"/>
    <property type="molecule type" value="Genomic_DNA"/>
</dbReference>
<reference evidence="2" key="1">
    <citation type="submission" date="2020-12" db="EMBL/GenBank/DDBJ databases">
        <title>Metabolic potential, ecology and presence of endohyphal bacteria is reflected in genomic diversity of Mucoromycotina.</title>
        <authorList>
            <person name="Muszewska A."/>
            <person name="Okrasinska A."/>
            <person name="Steczkiewicz K."/>
            <person name="Drgas O."/>
            <person name="Orlowska M."/>
            <person name="Perlinska-Lenart U."/>
            <person name="Aleksandrzak-Piekarczyk T."/>
            <person name="Szatraj K."/>
            <person name="Zielenkiewicz U."/>
            <person name="Pilsyk S."/>
            <person name="Malc E."/>
            <person name="Mieczkowski P."/>
            <person name="Kruszewska J.S."/>
            <person name="Biernat P."/>
            <person name="Pawlowska J."/>
        </authorList>
    </citation>
    <scope>NUCLEOTIDE SEQUENCE</scope>
    <source>
        <strain evidence="2">WA0000017839</strain>
    </source>
</reference>